<dbReference type="Gene3D" id="3.60.10.10">
    <property type="entry name" value="Endonuclease/exonuclease/phosphatase"/>
    <property type="match status" value="1"/>
</dbReference>
<feature type="compositionally biased region" description="Low complexity" evidence="4">
    <location>
        <begin position="244"/>
        <end position="256"/>
    </location>
</feature>
<feature type="compositionally biased region" description="Polar residues" evidence="4">
    <location>
        <begin position="599"/>
        <end position="638"/>
    </location>
</feature>
<evidence type="ECO:0000259" key="6">
    <source>
        <dbReference type="PROSITE" id="PS50878"/>
    </source>
</evidence>
<dbReference type="SUPFAM" id="SSF56672">
    <property type="entry name" value="DNA/RNA polymerases"/>
    <property type="match status" value="1"/>
</dbReference>
<feature type="region of interest" description="Disordered" evidence="4">
    <location>
        <begin position="541"/>
        <end position="710"/>
    </location>
</feature>
<sequence length="1949" mass="213764">MTTSPPRPKLLALSQSVKGATFVSRLIKEVGKLDDKGIQIQCDNKKTVQLVQYQLPARSGLGPAAAAAMASASSSPPHNHDPFDLGPRTPSGLARGARVALLRNSPATREGEIGVSRSALRTAYTPSSPLHAVSYAAATEGAQRAVHFDSTEPDPQPGDGPVSITNAADKLVVAQNEVYSAKLTVFRAFCSSFDDTAKQFTSGPALQFAQKFSSSFLQYWTDVLAGTHTNLPPTKPSYAAAVGARRPAPAAAGTTADPVSAAPQNQWQQQLPPRRQGQRKPLPPPTDDFRVFARLRPGHTADMSRSFAVRTHIADKLGIARSRIPEAHPCKTGWAIRAADLATRDLLTERQAEWAPDISAQIVEKRQEWYTYVVQGCPRRFNNIFGEAIDDEKAIRDEVATQTGQTPERVMTGKQDSEQRPTRTLFISFAKEVKHYWRLFDTTSYARLIVKTKPPKQCDNCWDYHSRYSCGRQARCKNCGKTGHAQDTCTATQQCANCHGPHAVDFPQCPARPKKVNGAFRSLNRPEKKLVQIMGKRLFKQFTAKPESPPRDQSTSLESDSATASDTTSASSRSTPTTSDASTPEPTMQNVAPRPSETPAASNSQASPTPSTESSSNGRQNTAASASPIKPTSATHMNSADPVLRRASSVRSERSNSPPVRQSIEMSEEPNEYVGNGLAPPASPSPSARSSLSPVPSVSTPTPSLSSTCLLGTPAPERLFRVFQANVGKNGPSHDCALALADAERYEVILLQEPWTQVRDSRCLTKTHPAYDTYSPVSTWEGNDTRPRVMTYIRRGSRLLADQQRPALSRDILWLAVNGVTVVNIYREPHVDTALEILFAWSIPSQCIIAGDFNARHHMWQLGHSHGHGNSIASWASENELSLLNPIDTPTNAHGNTIDLAFSNIALAQASVEDHLATSSDHFTLSISLPALTPAKLPKGKILLATDDELKRYIENIEAGIATIPAAASTPGDLDLLANAIIDLMQTAARAAGRQSQRRSSGAPWWNEECIAAVAELRCMRHAFPLGFNYEVQTARRELRAVVRRAKRTYWRNLINGVQEGKDIFKVTRWLKSPGVFRPPPLQVGETIVETQTDKAEALRQATLERRTAADDISDPWIPVDVTTHIPIQADVPIEEVQDSLLRTGNTSPGADNITVRLLQTAWPAIGKHVQRLYQGCLTIGYHPRRFKEAEVVMIEKPGKRDLSKPRAWRPISLLSCLGKGLERLIARRLAWASIHYGVLQPQQIGALPKRSAVDLVAALIHDIEVALSRGMVATLVTMDVQGAFDTVMRNRLILRLRQQGWPLNLVKWAASFMQARSAAVRFQDITTPPSPLECGLAQGSPASPILFALYIAPIYRLGNSSGRFGYADDTAMLRVGCSLEETTALASRDMRELLAWGASNGVTFDPDKTEIMHFSRKKDPARPSIFQNDTEIVPVDSMRWLGLWLDRKLSFKTHVDEWTAKARRIANHLKALANTRQGPLPSAVRRAIKACIEPTLFYGVEAWYPGQMAPSTGNATRLVSTQIKHLVDRFDAVLRHAIRAALPIWKTTPIPALHREAGIPPASILLESQRIRFSARLKSLDVRHPLVARTSPKPARAYHSSIKRKFLVERRSQKTRLERTDALLPDCARPVLLPRQYSDSEASPLQTAPKAETADGFPEWLKSAAVGKLIVYSDGSQLPSGAVGYGFTVQRNEQPIAHGSGRLGPAEVFDAEAVGALEGLQAAIAAAVNTTTSIVVCIDNLAVATCLRGNPADSSQDAFTKFQDLARAHGDVEVRWIPGHAGIPGNEEADSLAKAGCLLPEPPGAVPSLAHLRRLARQQPRDAFKAWWTTEAPESYKPMHLEVTTSCPPELMLPRATLHSVLAARSRHGDFADYHERFNHDDARLDCSCGRRKAPEHPFYCRKIPPRLRMRLAPSPAEAIHHAVGKGFKAFVEMTSESSFFQRICPRH</sequence>
<organism evidence="8 9">
    <name type="scientific">Purpureocillium lilacinum</name>
    <name type="common">Paecilomyces lilacinus</name>
    <dbReference type="NCBI Taxonomy" id="33203"/>
    <lineage>
        <taxon>Eukaryota</taxon>
        <taxon>Fungi</taxon>
        <taxon>Dikarya</taxon>
        <taxon>Ascomycota</taxon>
        <taxon>Pezizomycotina</taxon>
        <taxon>Sordariomycetes</taxon>
        <taxon>Hypocreomycetidae</taxon>
        <taxon>Hypocreales</taxon>
        <taxon>Ophiocordycipitaceae</taxon>
        <taxon>Purpureocillium</taxon>
    </lineage>
</organism>
<evidence type="ECO:0000256" key="4">
    <source>
        <dbReference type="SAM" id="MobiDB-lite"/>
    </source>
</evidence>
<dbReference type="SUPFAM" id="SSF56219">
    <property type="entry name" value="DNase I-like"/>
    <property type="match status" value="1"/>
</dbReference>
<accession>A0ABR0BJ17</accession>
<feature type="compositionally biased region" description="Low complexity" evidence="4">
    <location>
        <begin position="263"/>
        <end position="275"/>
    </location>
</feature>
<keyword evidence="3" id="KW-0863">Zinc-finger</keyword>
<dbReference type="PANTHER" id="PTHR33481">
    <property type="entry name" value="REVERSE TRANSCRIPTASE"/>
    <property type="match status" value="1"/>
</dbReference>
<feature type="domain" description="RNase H type-1" evidence="7">
    <location>
        <begin position="1666"/>
        <end position="1799"/>
    </location>
</feature>
<evidence type="ECO:0000256" key="3">
    <source>
        <dbReference type="PROSITE-ProRule" id="PRU00047"/>
    </source>
</evidence>
<protein>
    <recommendedName>
        <fullName evidence="10">Reverse transcriptase</fullName>
    </recommendedName>
</protein>
<evidence type="ECO:0000256" key="2">
    <source>
        <dbReference type="ARBA" id="ARBA00023128"/>
    </source>
</evidence>
<reference evidence="8 9" key="1">
    <citation type="journal article" date="2024" name="Microbiol. Resour. Announc.">
        <title>Genome annotations for the ascomycete fungi Trichoderma harzianum, Trichoderma aggressivum, and Purpureocillium lilacinum.</title>
        <authorList>
            <person name="Beijen E.P.W."/>
            <person name="Ohm R.A."/>
        </authorList>
    </citation>
    <scope>NUCLEOTIDE SEQUENCE [LARGE SCALE GENOMIC DNA]</scope>
    <source>
        <strain evidence="8 9">CBS 150709</strain>
    </source>
</reference>
<dbReference type="InterPro" id="IPR043502">
    <property type="entry name" value="DNA/RNA_pol_sf"/>
</dbReference>
<dbReference type="PANTHER" id="PTHR33481:SF1">
    <property type="entry name" value="ENDONUCLEASE_EXONUCLEASE_PHOSPHATASE DOMAIN-CONTAINING PROTEIN-RELATED"/>
    <property type="match status" value="1"/>
</dbReference>
<dbReference type="EMBL" id="JAWRVI010000074">
    <property type="protein sequence ID" value="KAK4081409.1"/>
    <property type="molecule type" value="Genomic_DNA"/>
</dbReference>
<dbReference type="InterPro" id="IPR005135">
    <property type="entry name" value="Endo/exonuclease/phosphatase"/>
</dbReference>
<feature type="compositionally biased region" description="Low complexity" evidence="4">
    <location>
        <begin position="554"/>
        <end position="587"/>
    </location>
</feature>
<keyword evidence="2" id="KW-0496">Mitochondrion</keyword>
<comment type="caution">
    <text evidence="8">The sequence shown here is derived from an EMBL/GenBank/DDBJ whole genome shotgun (WGS) entry which is preliminary data.</text>
</comment>
<evidence type="ECO:0000313" key="8">
    <source>
        <dbReference type="EMBL" id="KAK4081409.1"/>
    </source>
</evidence>
<dbReference type="SUPFAM" id="SSF53098">
    <property type="entry name" value="Ribonuclease H-like"/>
    <property type="match status" value="1"/>
</dbReference>
<feature type="compositionally biased region" description="Low complexity" evidence="4">
    <location>
        <begin position="685"/>
        <end position="708"/>
    </location>
</feature>
<feature type="region of interest" description="Disordered" evidence="4">
    <location>
        <begin position="66"/>
        <end position="90"/>
    </location>
</feature>
<gene>
    <name evidence="8" type="ORF">Purlil1_11670</name>
</gene>
<dbReference type="InterPro" id="IPR012337">
    <property type="entry name" value="RNaseH-like_sf"/>
</dbReference>
<dbReference type="CDD" id="cd01650">
    <property type="entry name" value="RT_nLTR_like"/>
    <property type="match status" value="1"/>
</dbReference>
<dbReference type="Pfam" id="PF14529">
    <property type="entry name" value="Exo_endo_phos_2"/>
    <property type="match status" value="1"/>
</dbReference>
<keyword evidence="9" id="KW-1185">Reference proteome</keyword>
<name>A0ABR0BJ17_PURLI</name>
<dbReference type="Pfam" id="PF00075">
    <property type="entry name" value="RNase_H"/>
    <property type="match status" value="1"/>
</dbReference>
<dbReference type="PROSITE" id="PS50158">
    <property type="entry name" value="ZF_CCHC"/>
    <property type="match status" value="1"/>
</dbReference>
<dbReference type="InterPro" id="IPR000477">
    <property type="entry name" value="RT_dom"/>
</dbReference>
<dbReference type="PROSITE" id="PS50879">
    <property type="entry name" value="RNASE_H_1"/>
    <property type="match status" value="1"/>
</dbReference>
<feature type="compositionally biased region" description="Low complexity" evidence="4">
    <location>
        <begin position="66"/>
        <end position="77"/>
    </location>
</feature>
<dbReference type="PROSITE" id="PS50878">
    <property type="entry name" value="RT_POL"/>
    <property type="match status" value="1"/>
</dbReference>
<dbReference type="InterPro" id="IPR001878">
    <property type="entry name" value="Znf_CCHC"/>
</dbReference>
<comment type="subcellular location">
    <subcellularLocation>
        <location evidence="1">Mitochondrion</location>
    </subcellularLocation>
</comment>
<dbReference type="InterPro" id="IPR036691">
    <property type="entry name" value="Endo/exonu/phosph_ase_sf"/>
</dbReference>
<evidence type="ECO:0000259" key="5">
    <source>
        <dbReference type="PROSITE" id="PS50158"/>
    </source>
</evidence>
<feature type="domain" description="CCHC-type" evidence="5">
    <location>
        <begin position="475"/>
        <end position="489"/>
    </location>
</feature>
<dbReference type="InterPro" id="IPR036397">
    <property type="entry name" value="RNaseH_sf"/>
</dbReference>
<evidence type="ECO:0000259" key="7">
    <source>
        <dbReference type="PROSITE" id="PS50879"/>
    </source>
</evidence>
<dbReference type="Pfam" id="PF00078">
    <property type="entry name" value="RVT_1"/>
    <property type="match status" value="1"/>
</dbReference>
<dbReference type="Proteomes" id="UP001287286">
    <property type="component" value="Unassembled WGS sequence"/>
</dbReference>
<dbReference type="CDD" id="cd09276">
    <property type="entry name" value="Rnase_HI_RT_non_LTR"/>
    <property type="match status" value="1"/>
</dbReference>
<proteinExistence type="predicted"/>
<dbReference type="InterPro" id="IPR002156">
    <property type="entry name" value="RNaseH_domain"/>
</dbReference>
<evidence type="ECO:0008006" key="10">
    <source>
        <dbReference type="Google" id="ProtNLM"/>
    </source>
</evidence>
<feature type="region of interest" description="Disordered" evidence="4">
    <location>
        <begin position="244"/>
        <end position="288"/>
    </location>
</feature>
<keyword evidence="3" id="KW-0479">Metal-binding</keyword>
<dbReference type="Gene3D" id="3.30.420.10">
    <property type="entry name" value="Ribonuclease H-like superfamily/Ribonuclease H"/>
    <property type="match status" value="1"/>
</dbReference>
<evidence type="ECO:0000313" key="9">
    <source>
        <dbReference type="Proteomes" id="UP001287286"/>
    </source>
</evidence>
<keyword evidence="3" id="KW-0862">Zinc</keyword>
<feature type="domain" description="Reverse transcriptase" evidence="6">
    <location>
        <begin position="1176"/>
        <end position="1446"/>
    </location>
</feature>
<evidence type="ECO:0000256" key="1">
    <source>
        <dbReference type="ARBA" id="ARBA00004173"/>
    </source>
</evidence>